<dbReference type="EMBL" id="JAECZO010000046">
    <property type="protein sequence ID" value="KAK7195032.1"/>
    <property type="molecule type" value="Genomic_DNA"/>
</dbReference>
<evidence type="ECO:0008006" key="5">
    <source>
        <dbReference type="Google" id="ProtNLM"/>
    </source>
</evidence>
<protein>
    <recommendedName>
        <fullName evidence="5">Membrane-associated protein</fullName>
    </recommendedName>
</protein>
<keyword evidence="2" id="KW-0472">Membrane</keyword>
<reference evidence="3 4" key="1">
    <citation type="journal article" date="2021" name="MBio">
        <title>A New Model Trypanosomatid, Novymonas esmeraldas: Genomic Perception of Its 'Candidatus Pandoraea novymonadis' Endosymbiont.</title>
        <authorList>
            <person name="Zakharova A."/>
            <person name="Saura A."/>
            <person name="Butenko A."/>
            <person name="Podesvova L."/>
            <person name="Warmusova S."/>
            <person name="Kostygov A.Y."/>
            <person name="Nenarokova A."/>
            <person name="Lukes J."/>
            <person name="Opperdoes F.R."/>
            <person name="Yurchenko V."/>
        </authorList>
    </citation>
    <scope>NUCLEOTIDE SEQUENCE [LARGE SCALE GENOMIC DNA]</scope>
    <source>
        <strain evidence="3 4">E262AT.01</strain>
    </source>
</reference>
<proteinExistence type="predicted"/>
<keyword evidence="2" id="KW-0812">Transmembrane</keyword>
<accession>A0AAW0ELV4</accession>
<dbReference type="Proteomes" id="UP001430356">
    <property type="component" value="Unassembled WGS sequence"/>
</dbReference>
<feature type="transmembrane region" description="Helical" evidence="2">
    <location>
        <begin position="331"/>
        <end position="350"/>
    </location>
</feature>
<gene>
    <name evidence="3" type="ORF">NESM_000426000</name>
</gene>
<evidence type="ECO:0000256" key="2">
    <source>
        <dbReference type="SAM" id="Phobius"/>
    </source>
</evidence>
<comment type="caution">
    <text evidence="3">The sequence shown here is derived from an EMBL/GenBank/DDBJ whole genome shotgun (WGS) entry which is preliminary data.</text>
</comment>
<sequence length="413" mass="43325">MSRCASTAHRLQTRGHLSLRAVGPASTLATLVPVLLLLLVRAGGTPAAALAGTASCPVNATVATAWCNMYFGGSGGIVTAGEWQANSFACVCNGVASVTVTRQINTVSGSSHPPPPKPPMTSSAISPHPSLSSSSLSSLSSSSLSSEDSASSSSEHHKPSSSSSSSVVPSYTCQWAGVFSHYPDGLQCLPSTGVCPTTCSVMPPYLCEAQAAGGCSVAADGTLTYFCQTCTGRVYTINTTGPQSCQRSYTAPLCDPQKDCSRNGCCTVYRGESNSNATGGVCDCFSNNSHGFYTGATCAQCAASYTISSDGLCRLRAQPVQLLLASIAKTWTMVSPNVAVLLLFVIFSLVRKLNTSDRPFEMTSMRRANLSTVQVARRRQQSLFHSKYIPMRPAKSRSFANPHQPHTRGPPAY</sequence>
<feature type="compositionally biased region" description="Low complexity" evidence="1">
    <location>
        <begin position="120"/>
        <end position="153"/>
    </location>
</feature>
<name>A0AAW0ELV4_9TRYP</name>
<keyword evidence="4" id="KW-1185">Reference proteome</keyword>
<keyword evidence="2" id="KW-1133">Transmembrane helix</keyword>
<organism evidence="3 4">
    <name type="scientific">Novymonas esmeraldas</name>
    <dbReference type="NCBI Taxonomy" id="1808958"/>
    <lineage>
        <taxon>Eukaryota</taxon>
        <taxon>Discoba</taxon>
        <taxon>Euglenozoa</taxon>
        <taxon>Kinetoplastea</taxon>
        <taxon>Metakinetoplastina</taxon>
        <taxon>Trypanosomatida</taxon>
        <taxon>Trypanosomatidae</taxon>
        <taxon>Novymonas</taxon>
    </lineage>
</organism>
<evidence type="ECO:0000313" key="3">
    <source>
        <dbReference type="EMBL" id="KAK7195032.1"/>
    </source>
</evidence>
<dbReference type="AlphaFoldDB" id="A0AAW0ELV4"/>
<evidence type="ECO:0000313" key="4">
    <source>
        <dbReference type="Proteomes" id="UP001430356"/>
    </source>
</evidence>
<feature type="region of interest" description="Disordered" evidence="1">
    <location>
        <begin position="106"/>
        <end position="168"/>
    </location>
</feature>
<evidence type="ECO:0000256" key="1">
    <source>
        <dbReference type="SAM" id="MobiDB-lite"/>
    </source>
</evidence>